<evidence type="ECO:0000256" key="4">
    <source>
        <dbReference type="SAM" id="Coils"/>
    </source>
</evidence>
<keyword evidence="3" id="KW-0597">Phosphoprotein</keyword>
<dbReference type="InterPro" id="IPR036890">
    <property type="entry name" value="HATPase_C_sf"/>
</dbReference>
<dbReference type="InterPro" id="IPR005467">
    <property type="entry name" value="His_kinase_dom"/>
</dbReference>
<dbReference type="SUPFAM" id="SSF55874">
    <property type="entry name" value="ATPase domain of HSP90 chaperone/DNA topoisomerase II/histidine kinase"/>
    <property type="match status" value="1"/>
</dbReference>
<comment type="caution">
    <text evidence="7">The sequence shown here is derived from an EMBL/GenBank/DDBJ whole genome shotgun (WGS) entry which is preliminary data.</text>
</comment>
<dbReference type="InterPro" id="IPR004358">
    <property type="entry name" value="Sig_transdc_His_kin-like_C"/>
</dbReference>
<dbReference type="EC" id="2.7.13.3" evidence="2"/>
<dbReference type="PANTHER" id="PTHR43547">
    <property type="entry name" value="TWO-COMPONENT HISTIDINE KINASE"/>
    <property type="match status" value="1"/>
</dbReference>
<dbReference type="Gene3D" id="3.30.565.10">
    <property type="entry name" value="Histidine kinase-like ATPase, C-terminal domain"/>
    <property type="match status" value="1"/>
</dbReference>
<comment type="catalytic activity">
    <reaction evidence="1">
        <text>ATP + protein L-histidine = ADP + protein N-phospho-L-histidine.</text>
        <dbReference type="EC" id="2.7.13.3"/>
    </reaction>
</comment>
<dbReference type="PRINTS" id="PR00344">
    <property type="entry name" value="BCTRLSENSOR"/>
</dbReference>
<evidence type="ECO:0000313" key="7">
    <source>
        <dbReference type="EMBL" id="GAA0550485.1"/>
    </source>
</evidence>
<evidence type="ECO:0000313" key="8">
    <source>
        <dbReference type="Proteomes" id="UP001501169"/>
    </source>
</evidence>
<proteinExistence type="predicted"/>
<evidence type="ECO:0000256" key="5">
    <source>
        <dbReference type="SAM" id="Phobius"/>
    </source>
</evidence>
<dbReference type="SMART" id="SM00387">
    <property type="entry name" value="HATPase_c"/>
    <property type="match status" value="1"/>
</dbReference>
<dbReference type="SUPFAM" id="SSF47384">
    <property type="entry name" value="Homodimeric domain of signal transducing histidine kinase"/>
    <property type="match status" value="1"/>
</dbReference>
<name>A0ABN1DTM2_9GAMM</name>
<dbReference type="InterPro" id="IPR013783">
    <property type="entry name" value="Ig-like_fold"/>
</dbReference>
<dbReference type="Gene3D" id="2.130.10.10">
    <property type="entry name" value="YVTN repeat-like/Quinoprotein amine dehydrogenase"/>
    <property type="match status" value="2"/>
</dbReference>
<protein>
    <recommendedName>
        <fullName evidence="2">histidine kinase</fullName>
        <ecNumber evidence="2">2.7.13.3</ecNumber>
    </recommendedName>
</protein>
<dbReference type="Pfam" id="PF07494">
    <property type="entry name" value="Reg_prop"/>
    <property type="match status" value="2"/>
</dbReference>
<dbReference type="Gene3D" id="2.60.40.10">
    <property type="entry name" value="Immunoglobulins"/>
    <property type="match status" value="1"/>
</dbReference>
<evidence type="ECO:0000256" key="2">
    <source>
        <dbReference type="ARBA" id="ARBA00012438"/>
    </source>
</evidence>
<dbReference type="InterPro" id="IPR036097">
    <property type="entry name" value="HisK_dim/P_sf"/>
</dbReference>
<dbReference type="InterPro" id="IPR011110">
    <property type="entry name" value="Reg_prop"/>
</dbReference>
<dbReference type="Pfam" id="PF02518">
    <property type="entry name" value="HATPase_c"/>
    <property type="match status" value="1"/>
</dbReference>
<dbReference type="Proteomes" id="UP001501169">
    <property type="component" value="Unassembled WGS sequence"/>
</dbReference>
<dbReference type="RefSeq" id="WP_226766715.1">
    <property type="nucleotide sequence ID" value="NZ_BAAAEO010000002.1"/>
</dbReference>
<keyword evidence="5" id="KW-0812">Transmembrane</keyword>
<dbReference type="Pfam" id="PF07495">
    <property type="entry name" value="Y_Y_Y"/>
    <property type="match status" value="1"/>
</dbReference>
<reference evidence="7 8" key="1">
    <citation type="journal article" date="2019" name="Int. J. Syst. Evol. Microbiol.">
        <title>The Global Catalogue of Microorganisms (GCM) 10K type strain sequencing project: providing services to taxonomists for standard genome sequencing and annotation.</title>
        <authorList>
            <consortium name="The Broad Institute Genomics Platform"/>
            <consortium name="The Broad Institute Genome Sequencing Center for Infectious Disease"/>
            <person name="Wu L."/>
            <person name="Ma J."/>
        </authorList>
    </citation>
    <scope>NUCLEOTIDE SEQUENCE [LARGE SCALE GENOMIC DNA]</scope>
    <source>
        <strain evidence="7 8">JCM 14331</strain>
    </source>
</reference>
<dbReference type="CDD" id="cd00082">
    <property type="entry name" value="HisKA"/>
    <property type="match status" value="1"/>
</dbReference>
<dbReference type="InterPro" id="IPR011123">
    <property type="entry name" value="Y_Y_Y"/>
</dbReference>
<evidence type="ECO:0000256" key="3">
    <source>
        <dbReference type="ARBA" id="ARBA00022553"/>
    </source>
</evidence>
<dbReference type="Gene3D" id="1.10.287.130">
    <property type="match status" value="1"/>
</dbReference>
<keyword evidence="4" id="KW-0175">Coiled coil</keyword>
<organism evidence="7 8">
    <name type="scientific">Rheinheimera aquimaris</name>
    <dbReference type="NCBI Taxonomy" id="412437"/>
    <lineage>
        <taxon>Bacteria</taxon>
        <taxon>Pseudomonadati</taxon>
        <taxon>Pseudomonadota</taxon>
        <taxon>Gammaproteobacteria</taxon>
        <taxon>Chromatiales</taxon>
        <taxon>Chromatiaceae</taxon>
        <taxon>Rheinheimera</taxon>
    </lineage>
</organism>
<gene>
    <name evidence="7" type="ORF">GCM10009098_17760</name>
</gene>
<sequence length="1104" mass="123064">MLCQVRQHLALYAVLWLTLTVTWAASAQISVQSTSRFSRLDIQQGLSQNTVTALVQDHDGNIWIGTQNGLNRYDGFDVKVFLPGEHVTTISDNFITSLVVDQHGVLWVGTLNGLNRYDPKRGVFERFRPLPQRSSGNDMVLSLHLDQQNRLWVGTDRGIALWQDDSQALQLWYSGPSAQPQNITAISADTAGKLWFGTPQGLYRIDIASKTLLDTMAFPVEYASVLALYHDKAGRLWAGLEHKGLLLFEPEQQNWQSIELVNYDKDLISREIRSITMDDNADIWVGTQHGLNQLRLKQGKWQQHASFYHQRHNPTSLGSGKVVSVLADTQGSIWVGSWNGGVSRLNQANNLFSSITPDLPLMAAVRNPATITLAAWQDKLWAGTADGLFTLTAKQSGFVPAGDQQNSLTYYSALDRGSQWWFGHTLGISSLDKITGLGQPLPLPASVAKGPVRRMWADDQHVWLAIEQFGIVVMNHELNSVIAVHPLNRSVTFIRPLGQDKVLVGSYLGLSWFDRSSATLLFTHRPGITDDNSSPGMPTAPMDFITGTDNRYWLASNGSGLYEMLYTAEPAQARFVQYGEKQGLNNGQLKSIASDNQGNLWLSTAFGISVFTPSTEQFRNFGYRHGTLKRDYINASVSRLGDGSIVFGGMDGFTVFQPERVLKYQATPVAEPHIQSIQVNNTPLDPVAPLADAALAKILHAKHQLTVPAEGTRSIRLSYSTREFIETAQVQFQYRLDPLDSNWITQDPGKRTAGFERLPPGQYLFRLRAGVPQSPWSDEYQLAVRVLPLWWETWWARLLLLLLVVAVLAGLPTLRLRQLHKRQRQLAMLVEERTSALEESKNKAEQTLQQLASTMKELVRTEKMAVLGQLVAGVAHEVNTPLGVALTASSVVSEESRQLQQKLSSGNIRRQELDSFLQKLEQATRLLDSNLQRAAQLVANFKQVSVDRTADNQRRFKLALYLDELLESLSLMWKHRDITFDISCPPEIEMDSYPGSIGQVITNFTQNAVVHAFKDSASGKISISCRQLKDKVEIVFADNGSGISKDNLERIFDPFFTTNRHQGGTGLGLHIVYNLVTQKLRGSITVTSAPNEGTCFTLLLPLEV</sequence>
<feature type="coiled-coil region" evidence="4">
    <location>
        <begin position="830"/>
        <end position="861"/>
    </location>
</feature>
<dbReference type="PANTHER" id="PTHR43547:SF2">
    <property type="entry name" value="HYBRID SIGNAL TRANSDUCTION HISTIDINE KINASE C"/>
    <property type="match status" value="1"/>
</dbReference>
<evidence type="ECO:0000256" key="1">
    <source>
        <dbReference type="ARBA" id="ARBA00000085"/>
    </source>
</evidence>
<keyword evidence="5" id="KW-1133">Transmembrane helix</keyword>
<keyword evidence="8" id="KW-1185">Reference proteome</keyword>
<dbReference type="SUPFAM" id="SSF63829">
    <property type="entry name" value="Calcium-dependent phosphotriesterase"/>
    <property type="match status" value="2"/>
</dbReference>
<dbReference type="PROSITE" id="PS50109">
    <property type="entry name" value="HIS_KIN"/>
    <property type="match status" value="1"/>
</dbReference>
<keyword evidence="5" id="KW-0472">Membrane</keyword>
<dbReference type="EMBL" id="BAAAEO010000002">
    <property type="protein sequence ID" value="GAA0550485.1"/>
    <property type="molecule type" value="Genomic_DNA"/>
</dbReference>
<dbReference type="InterPro" id="IPR003661">
    <property type="entry name" value="HisK_dim/P_dom"/>
</dbReference>
<dbReference type="InterPro" id="IPR003594">
    <property type="entry name" value="HATPase_dom"/>
</dbReference>
<feature type="domain" description="Histidine kinase" evidence="6">
    <location>
        <begin position="873"/>
        <end position="1104"/>
    </location>
</feature>
<evidence type="ECO:0000259" key="6">
    <source>
        <dbReference type="PROSITE" id="PS50109"/>
    </source>
</evidence>
<dbReference type="InterPro" id="IPR015943">
    <property type="entry name" value="WD40/YVTN_repeat-like_dom_sf"/>
</dbReference>
<accession>A0ABN1DTM2</accession>
<feature type="transmembrane region" description="Helical" evidence="5">
    <location>
        <begin position="794"/>
        <end position="814"/>
    </location>
</feature>